<dbReference type="GO" id="GO:0003700">
    <property type="term" value="F:DNA-binding transcription factor activity"/>
    <property type="evidence" value="ECO:0007669"/>
    <property type="project" value="InterPro"/>
</dbReference>
<gene>
    <name evidence="5" type="ORF">A6K24_22570</name>
</gene>
<dbReference type="STRING" id="152268.A6K24_22570"/>
<dbReference type="Proteomes" id="UP000078534">
    <property type="component" value="Unassembled WGS sequence"/>
</dbReference>
<dbReference type="PROSITE" id="PS50995">
    <property type="entry name" value="HTH_MARR_2"/>
    <property type="match status" value="1"/>
</dbReference>
<dbReference type="InterPro" id="IPR036390">
    <property type="entry name" value="WH_DNA-bd_sf"/>
</dbReference>
<dbReference type="PRINTS" id="PR00598">
    <property type="entry name" value="HTHMARR"/>
</dbReference>
<feature type="domain" description="HTH marR-type" evidence="4">
    <location>
        <begin position="8"/>
        <end position="139"/>
    </location>
</feature>
<keyword evidence="1" id="KW-0805">Transcription regulation</keyword>
<evidence type="ECO:0000256" key="2">
    <source>
        <dbReference type="ARBA" id="ARBA00023125"/>
    </source>
</evidence>
<dbReference type="Gene3D" id="1.10.10.10">
    <property type="entry name" value="Winged helix-like DNA-binding domain superfamily/Winged helix DNA-binding domain"/>
    <property type="match status" value="1"/>
</dbReference>
<organism evidence="5 6">
    <name type="scientific">Metabacillus litoralis</name>
    <dbReference type="NCBI Taxonomy" id="152268"/>
    <lineage>
        <taxon>Bacteria</taxon>
        <taxon>Bacillati</taxon>
        <taxon>Bacillota</taxon>
        <taxon>Bacilli</taxon>
        <taxon>Bacillales</taxon>
        <taxon>Bacillaceae</taxon>
        <taxon>Metabacillus</taxon>
    </lineage>
</organism>
<keyword evidence="2" id="KW-0238">DNA-binding</keyword>
<protein>
    <submittedName>
        <fullName evidence="5">MarR family transcriptional regulator</fullName>
    </submittedName>
</protein>
<dbReference type="Pfam" id="PF01047">
    <property type="entry name" value="MarR"/>
    <property type="match status" value="1"/>
</dbReference>
<dbReference type="PANTHER" id="PTHR42756">
    <property type="entry name" value="TRANSCRIPTIONAL REGULATOR, MARR"/>
    <property type="match status" value="1"/>
</dbReference>
<dbReference type="AlphaFoldDB" id="A0A179SYB6"/>
<proteinExistence type="predicted"/>
<dbReference type="SUPFAM" id="SSF46785">
    <property type="entry name" value="Winged helix' DNA-binding domain"/>
    <property type="match status" value="1"/>
</dbReference>
<evidence type="ECO:0000256" key="3">
    <source>
        <dbReference type="ARBA" id="ARBA00023163"/>
    </source>
</evidence>
<dbReference type="SMART" id="SM00347">
    <property type="entry name" value="HTH_MARR"/>
    <property type="match status" value="1"/>
</dbReference>
<comment type="caution">
    <text evidence="5">The sequence shown here is derived from an EMBL/GenBank/DDBJ whole genome shotgun (WGS) entry which is preliminary data.</text>
</comment>
<dbReference type="PANTHER" id="PTHR42756:SF1">
    <property type="entry name" value="TRANSCRIPTIONAL REPRESSOR OF EMRAB OPERON"/>
    <property type="match status" value="1"/>
</dbReference>
<accession>A0A179SYB6</accession>
<evidence type="ECO:0000313" key="5">
    <source>
        <dbReference type="EMBL" id="OAS86110.1"/>
    </source>
</evidence>
<evidence type="ECO:0000313" key="6">
    <source>
        <dbReference type="Proteomes" id="UP000078534"/>
    </source>
</evidence>
<dbReference type="GO" id="GO:0003677">
    <property type="term" value="F:DNA binding"/>
    <property type="evidence" value="ECO:0007669"/>
    <property type="project" value="UniProtKB-KW"/>
</dbReference>
<dbReference type="EMBL" id="LWSG01000015">
    <property type="protein sequence ID" value="OAS86110.1"/>
    <property type="molecule type" value="Genomic_DNA"/>
</dbReference>
<dbReference type="InterPro" id="IPR000835">
    <property type="entry name" value="HTH_MarR-typ"/>
</dbReference>
<keyword evidence="6" id="KW-1185">Reference proteome</keyword>
<sequence>MKSRQDKMYEMEALMRHVYKKLRQEMNQVYDKEMSRNEFFILKTLYEQGSRKSSDLSKMLNVSASHITAVTDSLIEKSWIQRVRSVQDRRIVDLHLTEEGKNTLELFEKKKTDFLLQKFNDFSDQDMENFITLFNKLLNA</sequence>
<keyword evidence="3" id="KW-0804">Transcription</keyword>
<dbReference type="InterPro" id="IPR036388">
    <property type="entry name" value="WH-like_DNA-bd_sf"/>
</dbReference>
<dbReference type="RefSeq" id="WP_066332690.1">
    <property type="nucleotide sequence ID" value="NZ_LWSG01000015.1"/>
</dbReference>
<evidence type="ECO:0000256" key="1">
    <source>
        <dbReference type="ARBA" id="ARBA00023015"/>
    </source>
</evidence>
<reference evidence="6" key="1">
    <citation type="submission" date="2016-04" db="EMBL/GenBank/DDBJ databases">
        <authorList>
            <person name="Lyu Z."/>
            <person name="Lyu W."/>
        </authorList>
    </citation>
    <scope>NUCLEOTIDE SEQUENCE [LARGE SCALE GENOMIC DNA]</scope>
    <source>
        <strain evidence="6">C44</strain>
    </source>
</reference>
<evidence type="ECO:0000259" key="4">
    <source>
        <dbReference type="PROSITE" id="PS50995"/>
    </source>
</evidence>
<name>A0A179SYB6_9BACI</name>